<protein>
    <submittedName>
        <fullName evidence="2">Uncharacterized protein</fullName>
    </submittedName>
</protein>
<dbReference type="EMBL" id="JBFCZG010000003">
    <property type="protein sequence ID" value="KAL3425183.1"/>
    <property type="molecule type" value="Genomic_DNA"/>
</dbReference>
<evidence type="ECO:0000313" key="2">
    <source>
        <dbReference type="EMBL" id="KAL3425183.1"/>
    </source>
</evidence>
<keyword evidence="3" id="KW-1185">Reference proteome</keyword>
<gene>
    <name evidence="2" type="ORF">PVAG01_04464</name>
</gene>
<proteinExistence type="predicted"/>
<dbReference type="Proteomes" id="UP001629113">
    <property type="component" value="Unassembled WGS sequence"/>
</dbReference>
<accession>A0ABR4PPQ9</accession>
<evidence type="ECO:0000256" key="1">
    <source>
        <dbReference type="SAM" id="MobiDB-lite"/>
    </source>
</evidence>
<organism evidence="2 3">
    <name type="scientific">Phlyctema vagabunda</name>
    <dbReference type="NCBI Taxonomy" id="108571"/>
    <lineage>
        <taxon>Eukaryota</taxon>
        <taxon>Fungi</taxon>
        <taxon>Dikarya</taxon>
        <taxon>Ascomycota</taxon>
        <taxon>Pezizomycotina</taxon>
        <taxon>Leotiomycetes</taxon>
        <taxon>Helotiales</taxon>
        <taxon>Dermateaceae</taxon>
        <taxon>Phlyctema</taxon>
    </lineage>
</organism>
<sequence>MSRAVRESLQRLRQAVFSSKSRIESIASGHGTPGTRAAPPQSGNNDKKIGSRLDNGETYTDNGKRKKRYNFQINKGAEDPTLKKLANKNSHKVWSYADVDLDDQKSAEEKLDDFFDQLEDNLDK</sequence>
<name>A0ABR4PPQ9_9HELO</name>
<feature type="compositionally biased region" description="Basic and acidic residues" evidence="1">
    <location>
        <begin position="45"/>
        <end position="55"/>
    </location>
</feature>
<comment type="caution">
    <text evidence="2">The sequence shown here is derived from an EMBL/GenBank/DDBJ whole genome shotgun (WGS) entry which is preliminary data.</text>
</comment>
<reference evidence="2 3" key="1">
    <citation type="submission" date="2024-06" db="EMBL/GenBank/DDBJ databases">
        <title>Complete genome of Phlyctema vagabunda strain 19-DSS-EL-015.</title>
        <authorList>
            <person name="Fiorenzani C."/>
        </authorList>
    </citation>
    <scope>NUCLEOTIDE SEQUENCE [LARGE SCALE GENOMIC DNA]</scope>
    <source>
        <strain evidence="2 3">19-DSS-EL-015</strain>
    </source>
</reference>
<feature type="region of interest" description="Disordered" evidence="1">
    <location>
        <begin position="19"/>
        <end position="75"/>
    </location>
</feature>
<evidence type="ECO:0000313" key="3">
    <source>
        <dbReference type="Proteomes" id="UP001629113"/>
    </source>
</evidence>